<evidence type="ECO:0000313" key="9">
    <source>
        <dbReference type="Proteomes" id="UP000060513"/>
    </source>
</evidence>
<dbReference type="PRINTS" id="PR00861">
    <property type="entry name" value="ALYTICPTASE"/>
</dbReference>
<protein>
    <submittedName>
        <fullName evidence="8">Streptogrisin-D</fullName>
    </submittedName>
</protein>
<organism evidence="8">
    <name type="scientific">Streptomyces pristinaespiralis</name>
    <dbReference type="NCBI Taxonomy" id="38300"/>
    <lineage>
        <taxon>Bacteria</taxon>
        <taxon>Bacillati</taxon>
        <taxon>Actinomycetota</taxon>
        <taxon>Actinomycetes</taxon>
        <taxon>Kitasatosporales</taxon>
        <taxon>Streptomycetaceae</taxon>
        <taxon>Streptomyces</taxon>
    </lineage>
</organism>
<dbReference type="STRING" id="38300.SPRI_5795"/>
<dbReference type="Pfam" id="PF02983">
    <property type="entry name" value="Pro_Al_protease"/>
    <property type="match status" value="1"/>
</dbReference>
<gene>
    <name evidence="8" type="ORF">SPRI_5795</name>
</gene>
<dbReference type="InterPro" id="IPR004236">
    <property type="entry name" value="Pept_S1_alpha_lytic"/>
</dbReference>
<keyword evidence="6" id="KW-0865">Zymogen</keyword>
<proteinExistence type="inferred from homology"/>
<dbReference type="CDD" id="cd21112">
    <property type="entry name" value="alphaLP-like"/>
    <property type="match status" value="1"/>
</dbReference>
<dbReference type="OMA" id="MKHRRIP"/>
<dbReference type="Proteomes" id="UP000060513">
    <property type="component" value="Chromosome"/>
</dbReference>
<evidence type="ECO:0000256" key="2">
    <source>
        <dbReference type="ARBA" id="ARBA00022670"/>
    </source>
</evidence>
<keyword evidence="2" id="KW-0645">Protease</keyword>
<keyword evidence="3" id="KW-0732">Signal</keyword>
<sequence length="361" mass="36610">MKHRRIPKRKAAIAGGAVVAVVAAGVTFQSANASDHTAQFDVKALTAPAAGNLAATLRADLGAEEAGAYYDAKAKALIVNVLNEDAAQTVREAGGKARIVENTLVELKSARQTLTDKATIPGTSWATDPVTNKVVVTADRTVEGADWAKLQKVVEGLGAKAELKKTAGEFRPFIAGGDAIHSGGGRCSLGFNVVKDGEPHFITAGHCGQTGSEWSDSAGGPAVGTMVDSQFPGNDFALVKYSGATEHPSEVNLYDGGSQAITQAGEATVGMQVTRSGSTTQVHDGEVTGLDATVNYGNGDIVEGLIQTNVCAEPGDSGGSLFSGDAAIGLTSGGSGDCSSGGETFFQPVTEALSVLGAEIG</sequence>
<keyword evidence="5" id="KW-0720">Serine protease</keyword>
<keyword evidence="4" id="KW-0378">Hydrolase</keyword>
<evidence type="ECO:0000256" key="7">
    <source>
        <dbReference type="ARBA" id="ARBA00023157"/>
    </source>
</evidence>
<evidence type="ECO:0000256" key="6">
    <source>
        <dbReference type="ARBA" id="ARBA00023145"/>
    </source>
</evidence>
<dbReference type="OrthoDB" id="8781117at2"/>
<dbReference type="InterPro" id="IPR001254">
    <property type="entry name" value="Trypsin_dom"/>
</dbReference>
<keyword evidence="7" id="KW-1015">Disulfide bond</keyword>
<dbReference type="GO" id="GO:0005576">
    <property type="term" value="C:extracellular region"/>
    <property type="evidence" value="ECO:0007669"/>
    <property type="project" value="InterPro"/>
</dbReference>
<dbReference type="SUPFAM" id="SSF50494">
    <property type="entry name" value="Trypsin-like serine proteases"/>
    <property type="match status" value="1"/>
</dbReference>
<dbReference type="Pfam" id="PF00089">
    <property type="entry name" value="Trypsin"/>
    <property type="match status" value="1"/>
</dbReference>
<evidence type="ECO:0000256" key="3">
    <source>
        <dbReference type="ARBA" id="ARBA00022729"/>
    </source>
</evidence>
<accession>A0A0M4DGI9</accession>
<comment type="similarity">
    <text evidence="1">Belongs to the peptidase S1 family.</text>
</comment>
<dbReference type="InterPro" id="IPR009003">
    <property type="entry name" value="Peptidase_S1_PA"/>
</dbReference>
<dbReference type="Gene3D" id="2.40.10.10">
    <property type="entry name" value="Trypsin-like serine proteases"/>
    <property type="match status" value="2"/>
</dbReference>
<dbReference type="EMBL" id="CP011340">
    <property type="protein sequence ID" value="ALC24101.1"/>
    <property type="molecule type" value="Genomic_DNA"/>
</dbReference>
<dbReference type="PATRIC" id="fig|38300.4.peg.6070"/>
<dbReference type="GO" id="GO:0006508">
    <property type="term" value="P:proteolysis"/>
    <property type="evidence" value="ECO:0007669"/>
    <property type="project" value="UniProtKB-KW"/>
</dbReference>
<dbReference type="AlphaFoldDB" id="A0A0M4DGI9"/>
<evidence type="ECO:0000256" key="4">
    <source>
        <dbReference type="ARBA" id="ARBA00022801"/>
    </source>
</evidence>
<dbReference type="RefSeq" id="WP_005319327.1">
    <property type="nucleotide sequence ID" value="NZ_CP011340.1"/>
</dbReference>
<evidence type="ECO:0000313" key="8">
    <source>
        <dbReference type="EMBL" id="ALC24101.1"/>
    </source>
</evidence>
<dbReference type="InterPro" id="IPR001316">
    <property type="entry name" value="Pept_S1A_streptogrisin"/>
</dbReference>
<dbReference type="PIRSF" id="PIRSF001134">
    <property type="entry name" value="Streptogrisin"/>
    <property type="match status" value="1"/>
</dbReference>
<name>A0A0M4DGI9_STRPR</name>
<evidence type="ECO:0000256" key="5">
    <source>
        <dbReference type="ARBA" id="ARBA00022825"/>
    </source>
</evidence>
<dbReference type="GeneID" id="97233159"/>
<reference evidence="8 9" key="1">
    <citation type="submission" date="2015-08" db="EMBL/GenBank/DDBJ databases">
        <title>Genome sequence of the pristinamycin over-producing bacterium Streptomyces pristinaespiralis HCCB10218.</title>
        <authorList>
            <person name="Tian J."/>
            <person name="Yang J."/>
            <person name="Li L."/>
            <person name="Ruan L."/>
            <person name="Wei W."/>
            <person name="Zheng G."/>
            <person name="Wei Z."/>
            <person name="Yang S."/>
            <person name="Ge M."/>
            <person name="Jiang W."/>
            <person name="Lu Y."/>
        </authorList>
    </citation>
    <scope>NUCLEOTIDE SEQUENCE [LARGE SCALE GENOMIC DNA]</scope>
    <source>
        <strain evidence="8 9">HCCB 10218</strain>
    </source>
</reference>
<evidence type="ECO:0000256" key="1">
    <source>
        <dbReference type="ARBA" id="ARBA00007664"/>
    </source>
</evidence>
<dbReference type="GO" id="GO:0004252">
    <property type="term" value="F:serine-type endopeptidase activity"/>
    <property type="evidence" value="ECO:0007669"/>
    <property type="project" value="InterPro"/>
</dbReference>
<dbReference type="InterPro" id="IPR043504">
    <property type="entry name" value="Peptidase_S1_PA_chymotrypsin"/>
</dbReference>
<dbReference type="KEGG" id="spri:SPRI_5795"/>